<protein>
    <submittedName>
        <fullName evidence="2">DAGKc domain-containing protein</fullName>
    </submittedName>
</protein>
<dbReference type="PROSITE" id="PS50146">
    <property type="entry name" value="DAGK"/>
    <property type="match status" value="1"/>
</dbReference>
<reference evidence="3" key="1">
    <citation type="submission" date="2010-08" db="EMBL/GenBank/DDBJ databases">
        <authorList>
            <consortium name="Caenorhabditis japonica Sequencing Consortium"/>
            <person name="Wilson R.K."/>
        </authorList>
    </citation>
    <scope>NUCLEOTIDE SEQUENCE [LARGE SCALE GENOMIC DNA]</scope>
    <source>
        <strain evidence="3">DF5081</strain>
    </source>
</reference>
<evidence type="ECO:0000259" key="1">
    <source>
        <dbReference type="PROSITE" id="PS50146"/>
    </source>
</evidence>
<dbReference type="InterPro" id="IPR050187">
    <property type="entry name" value="Lipid_Phosphate_FormReg"/>
</dbReference>
<keyword evidence="3" id="KW-1185">Reference proteome</keyword>
<dbReference type="EnsemblMetazoa" id="CJA31010.1">
    <property type="protein sequence ID" value="CJA31010.1"/>
    <property type="gene ID" value="WBGene00206857"/>
</dbReference>
<evidence type="ECO:0000313" key="3">
    <source>
        <dbReference type="Proteomes" id="UP000005237"/>
    </source>
</evidence>
<dbReference type="PANTHER" id="PTHR12358">
    <property type="entry name" value="SPHINGOSINE KINASE"/>
    <property type="match status" value="1"/>
</dbReference>
<dbReference type="Gene3D" id="3.40.50.10330">
    <property type="entry name" value="Probable inorganic polyphosphate/atp-NAD kinase, domain 1"/>
    <property type="match status" value="1"/>
</dbReference>
<name>A0A8R1IAR4_CAEJA</name>
<dbReference type="GO" id="GO:0001729">
    <property type="term" value="F:ceramide kinase activity"/>
    <property type="evidence" value="ECO:0007669"/>
    <property type="project" value="TreeGrafter"/>
</dbReference>
<reference evidence="2" key="2">
    <citation type="submission" date="2022-06" db="UniProtKB">
        <authorList>
            <consortium name="EnsemblMetazoa"/>
        </authorList>
    </citation>
    <scope>IDENTIFICATION</scope>
    <source>
        <strain evidence="2">DF5081</strain>
    </source>
</reference>
<feature type="domain" description="DAGKc" evidence="1">
    <location>
        <begin position="104"/>
        <end position="171"/>
    </location>
</feature>
<sequence>MIRRQTKFTIFQPTVHFSGSAKHLIIYRLDELLCTTCFPLKIKKGVPIIPTKPTTSDKTLYFNFVYKKDKKKWRLKQIPVVFYTTSERDYWHSLIDTTLRRVKNRPKNIIIFINPFGGKGKAQKIFKDNVEAFFWLTPGLRYKVMLTERANHARDFIVEMPPEQWTALDGL</sequence>
<dbReference type="GO" id="GO:0006672">
    <property type="term" value="P:ceramide metabolic process"/>
    <property type="evidence" value="ECO:0007669"/>
    <property type="project" value="TreeGrafter"/>
</dbReference>
<dbReference type="PANTHER" id="PTHR12358:SF111">
    <property type="entry name" value="CERAMIDE KINASE, ISOFORM A"/>
    <property type="match status" value="1"/>
</dbReference>
<dbReference type="GO" id="GO:0016020">
    <property type="term" value="C:membrane"/>
    <property type="evidence" value="ECO:0007669"/>
    <property type="project" value="GOC"/>
</dbReference>
<evidence type="ECO:0000313" key="2">
    <source>
        <dbReference type="EnsemblMetazoa" id="CJA31010.1"/>
    </source>
</evidence>
<organism evidence="2 3">
    <name type="scientific">Caenorhabditis japonica</name>
    <dbReference type="NCBI Taxonomy" id="281687"/>
    <lineage>
        <taxon>Eukaryota</taxon>
        <taxon>Metazoa</taxon>
        <taxon>Ecdysozoa</taxon>
        <taxon>Nematoda</taxon>
        <taxon>Chromadorea</taxon>
        <taxon>Rhabditida</taxon>
        <taxon>Rhabditina</taxon>
        <taxon>Rhabditomorpha</taxon>
        <taxon>Rhabditoidea</taxon>
        <taxon>Rhabditidae</taxon>
        <taxon>Peloderinae</taxon>
        <taxon>Caenorhabditis</taxon>
    </lineage>
</organism>
<dbReference type="SUPFAM" id="SSF111331">
    <property type="entry name" value="NAD kinase/diacylglycerol kinase-like"/>
    <property type="match status" value="1"/>
</dbReference>
<dbReference type="Proteomes" id="UP000005237">
    <property type="component" value="Unassembled WGS sequence"/>
</dbReference>
<proteinExistence type="predicted"/>
<dbReference type="InterPro" id="IPR017438">
    <property type="entry name" value="ATP-NAD_kinase_N"/>
</dbReference>
<dbReference type="InterPro" id="IPR016064">
    <property type="entry name" value="NAD/diacylglycerol_kinase_sf"/>
</dbReference>
<dbReference type="AlphaFoldDB" id="A0A8R1IAR4"/>
<accession>A0A8R1IAR4</accession>
<dbReference type="InterPro" id="IPR001206">
    <property type="entry name" value="Diacylglycerol_kinase_cat_dom"/>
</dbReference>